<dbReference type="EMBL" id="CAJPDR010000025">
    <property type="protein sequence ID" value="CAF9907912.1"/>
    <property type="molecule type" value="Genomic_DNA"/>
</dbReference>
<organism evidence="1 2">
    <name type="scientific">Alectoria fallacina</name>
    <dbReference type="NCBI Taxonomy" id="1903189"/>
    <lineage>
        <taxon>Eukaryota</taxon>
        <taxon>Fungi</taxon>
        <taxon>Dikarya</taxon>
        <taxon>Ascomycota</taxon>
        <taxon>Pezizomycotina</taxon>
        <taxon>Lecanoromycetes</taxon>
        <taxon>OSLEUM clade</taxon>
        <taxon>Lecanoromycetidae</taxon>
        <taxon>Lecanorales</taxon>
        <taxon>Lecanorineae</taxon>
        <taxon>Parmeliaceae</taxon>
        <taxon>Alectoria</taxon>
    </lineage>
</organism>
<accession>A0A8H3HYN2</accession>
<dbReference type="OrthoDB" id="3469466at2759"/>
<sequence length="258" mass="29789">MSTPPRFPRRPNRLIIQGEIPSVNPICPELRTSTELCANMIKIFNDMRHLTDLLNGFDNSITLVEPMSLIDARSGIKHRLLSLEIRKPKQQMQDLDYWLEACRVGALIFLNRPFDGVWPHCLLIRHLRCQLKELLLEKESRVFHEVHPQVHTGYYIWVLFIGGIHSRRDEDIAFFAKRIATSTQVWQGQGFGGWPEILSRIKMVAWIDALQNVECELLGKQVERFIRSDDGGRDLIPEESANIRWPVELDPDAALMSA</sequence>
<dbReference type="InterPro" id="IPR021858">
    <property type="entry name" value="Fun_TF"/>
</dbReference>
<protein>
    <submittedName>
        <fullName evidence="1">Uncharacterized protein</fullName>
    </submittedName>
</protein>
<dbReference type="PANTHER" id="PTHR37540">
    <property type="entry name" value="TRANSCRIPTION FACTOR (ACR-2), PUTATIVE-RELATED-RELATED"/>
    <property type="match status" value="1"/>
</dbReference>
<dbReference type="Proteomes" id="UP000664203">
    <property type="component" value="Unassembled WGS sequence"/>
</dbReference>
<dbReference type="AlphaFoldDB" id="A0A8H3HYN2"/>
<evidence type="ECO:0000313" key="2">
    <source>
        <dbReference type="Proteomes" id="UP000664203"/>
    </source>
</evidence>
<gene>
    <name evidence="1" type="ORF">ALECFALPRED_004038</name>
</gene>
<proteinExistence type="predicted"/>
<name>A0A8H3HYN2_9LECA</name>
<comment type="caution">
    <text evidence="1">The sequence shown here is derived from an EMBL/GenBank/DDBJ whole genome shotgun (WGS) entry which is preliminary data.</text>
</comment>
<dbReference type="Pfam" id="PF11951">
    <property type="entry name" value="Fungal_trans_2"/>
    <property type="match status" value="1"/>
</dbReference>
<reference evidence="1" key="1">
    <citation type="submission" date="2021-03" db="EMBL/GenBank/DDBJ databases">
        <authorList>
            <person name="Tagirdzhanova G."/>
        </authorList>
    </citation>
    <scope>NUCLEOTIDE SEQUENCE</scope>
</reference>
<dbReference type="PANTHER" id="PTHR37540:SF5">
    <property type="entry name" value="TRANSCRIPTION FACTOR DOMAIN-CONTAINING PROTEIN"/>
    <property type="match status" value="1"/>
</dbReference>
<keyword evidence="2" id="KW-1185">Reference proteome</keyword>
<evidence type="ECO:0000313" key="1">
    <source>
        <dbReference type="EMBL" id="CAF9907912.1"/>
    </source>
</evidence>